<feature type="transmembrane region" description="Helical" evidence="7">
    <location>
        <begin position="144"/>
        <end position="164"/>
    </location>
</feature>
<dbReference type="PANTHER" id="PTHR43744">
    <property type="entry name" value="ABC TRANSPORTER PERMEASE PROTEIN MG189-RELATED-RELATED"/>
    <property type="match status" value="1"/>
</dbReference>
<dbReference type="PANTHER" id="PTHR43744:SF8">
    <property type="entry name" value="SN-GLYCEROL-3-PHOSPHATE TRANSPORT SYSTEM PERMEASE PROTEIN UGPE"/>
    <property type="match status" value="1"/>
</dbReference>
<evidence type="ECO:0000256" key="1">
    <source>
        <dbReference type="ARBA" id="ARBA00004651"/>
    </source>
</evidence>
<dbReference type="PROSITE" id="PS50928">
    <property type="entry name" value="ABC_TM1"/>
    <property type="match status" value="1"/>
</dbReference>
<keyword evidence="3" id="KW-1003">Cell membrane</keyword>
<dbReference type="Pfam" id="PF00528">
    <property type="entry name" value="BPD_transp_1"/>
    <property type="match status" value="1"/>
</dbReference>
<dbReference type="OrthoDB" id="9787837at2"/>
<feature type="domain" description="ABC transmembrane type-1" evidence="8">
    <location>
        <begin position="76"/>
        <end position="267"/>
    </location>
</feature>
<dbReference type="Gene3D" id="1.10.3720.10">
    <property type="entry name" value="MetI-like"/>
    <property type="match status" value="1"/>
</dbReference>
<keyword evidence="4 7" id="KW-0812">Transmembrane</keyword>
<reference evidence="9 10" key="1">
    <citation type="submission" date="2019-04" db="EMBL/GenBank/DDBJ databases">
        <title>Microbes associate with the intestines of laboratory mice.</title>
        <authorList>
            <person name="Navarre W."/>
            <person name="Wong E."/>
            <person name="Huang K."/>
            <person name="Tropini C."/>
            <person name="Ng K."/>
            <person name="Yu B."/>
        </authorList>
    </citation>
    <scope>NUCLEOTIDE SEQUENCE [LARGE SCALE GENOMIC DNA]</scope>
    <source>
        <strain evidence="9 10">NM50_B9-20</strain>
    </source>
</reference>
<accession>A0A4S2DMF3</accession>
<feature type="transmembrane region" description="Helical" evidence="7">
    <location>
        <begin position="75"/>
        <end position="99"/>
    </location>
</feature>
<dbReference type="GO" id="GO:0005886">
    <property type="term" value="C:plasma membrane"/>
    <property type="evidence" value="ECO:0007669"/>
    <property type="project" value="UniProtKB-SubCell"/>
</dbReference>
<comment type="subcellular location">
    <subcellularLocation>
        <location evidence="1 7">Cell membrane</location>
        <topology evidence="1 7">Multi-pass membrane protein</topology>
    </subcellularLocation>
</comment>
<keyword evidence="2 7" id="KW-0813">Transport</keyword>
<evidence type="ECO:0000256" key="6">
    <source>
        <dbReference type="ARBA" id="ARBA00023136"/>
    </source>
</evidence>
<name>A0A4S2DMF3_9CLOT</name>
<feature type="transmembrane region" description="Helical" evidence="7">
    <location>
        <begin position="16"/>
        <end position="36"/>
    </location>
</feature>
<dbReference type="AlphaFoldDB" id="A0A4S2DMF3"/>
<dbReference type="Proteomes" id="UP000306888">
    <property type="component" value="Unassembled WGS sequence"/>
</dbReference>
<sequence length="283" mass="32057">MIISKRKSKIIGNTSYHIFMIILSLIMIYPFIWAVMSSFKPVEQLYSGNPLNIIPTEFTLENYKRLMEVLPFDKMLFNSIFLSITIPIAMIIVASLAAYAVTRIEFKGRNILFFAFIATMMIPSHVTLIPNYKIIVDMNLYNSFTAIFLSSMFTASNAFNIFFFRQYFLSIPKDLENAAIVDGCSKIGIFFKIVLPNAKPAIATTAILSFRNVWNSFLWPMLVINDYDKLPLTVGLNYLKGSEPNWAVLLAGATLSIIPIVIIFLVFQKYFMASTMNSGFGGK</sequence>
<dbReference type="RefSeq" id="WP_136003858.1">
    <property type="nucleotide sequence ID" value="NZ_SRYR01000001.1"/>
</dbReference>
<evidence type="ECO:0000256" key="4">
    <source>
        <dbReference type="ARBA" id="ARBA00022692"/>
    </source>
</evidence>
<organism evidence="9 10">
    <name type="scientific">Clostridium sartagoforme</name>
    <dbReference type="NCBI Taxonomy" id="84031"/>
    <lineage>
        <taxon>Bacteria</taxon>
        <taxon>Bacillati</taxon>
        <taxon>Bacillota</taxon>
        <taxon>Clostridia</taxon>
        <taxon>Eubacteriales</taxon>
        <taxon>Clostridiaceae</taxon>
        <taxon>Clostridium</taxon>
    </lineage>
</organism>
<keyword evidence="5 7" id="KW-1133">Transmembrane helix</keyword>
<dbReference type="SUPFAM" id="SSF161098">
    <property type="entry name" value="MetI-like"/>
    <property type="match status" value="1"/>
</dbReference>
<evidence type="ECO:0000313" key="9">
    <source>
        <dbReference type="EMBL" id="TGY43506.1"/>
    </source>
</evidence>
<evidence type="ECO:0000256" key="5">
    <source>
        <dbReference type="ARBA" id="ARBA00022989"/>
    </source>
</evidence>
<keyword evidence="6 7" id="KW-0472">Membrane</keyword>
<feature type="transmembrane region" description="Helical" evidence="7">
    <location>
        <begin position="111"/>
        <end position="132"/>
    </location>
</feature>
<evidence type="ECO:0000256" key="3">
    <source>
        <dbReference type="ARBA" id="ARBA00022475"/>
    </source>
</evidence>
<gene>
    <name evidence="9" type="ORF">E5347_01460</name>
</gene>
<comment type="similarity">
    <text evidence="7">Belongs to the binding-protein-dependent transport system permease family.</text>
</comment>
<evidence type="ECO:0000313" key="10">
    <source>
        <dbReference type="Proteomes" id="UP000306888"/>
    </source>
</evidence>
<evidence type="ECO:0000259" key="8">
    <source>
        <dbReference type="PROSITE" id="PS50928"/>
    </source>
</evidence>
<feature type="transmembrane region" description="Helical" evidence="7">
    <location>
        <begin position="244"/>
        <end position="267"/>
    </location>
</feature>
<protein>
    <submittedName>
        <fullName evidence="9">Carbohydrate ABC transporter permease</fullName>
    </submittedName>
</protein>
<dbReference type="CDD" id="cd06261">
    <property type="entry name" value="TM_PBP2"/>
    <property type="match status" value="1"/>
</dbReference>
<dbReference type="InterPro" id="IPR035906">
    <property type="entry name" value="MetI-like_sf"/>
</dbReference>
<comment type="caution">
    <text evidence="9">The sequence shown here is derived from an EMBL/GenBank/DDBJ whole genome shotgun (WGS) entry which is preliminary data.</text>
</comment>
<dbReference type="InterPro" id="IPR000515">
    <property type="entry name" value="MetI-like"/>
</dbReference>
<dbReference type="GO" id="GO:0055085">
    <property type="term" value="P:transmembrane transport"/>
    <property type="evidence" value="ECO:0007669"/>
    <property type="project" value="InterPro"/>
</dbReference>
<evidence type="ECO:0000256" key="7">
    <source>
        <dbReference type="RuleBase" id="RU363032"/>
    </source>
</evidence>
<evidence type="ECO:0000256" key="2">
    <source>
        <dbReference type="ARBA" id="ARBA00022448"/>
    </source>
</evidence>
<keyword evidence="10" id="KW-1185">Reference proteome</keyword>
<dbReference type="EMBL" id="SRYR01000001">
    <property type="protein sequence ID" value="TGY43506.1"/>
    <property type="molecule type" value="Genomic_DNA"/>
</dbReference>
<proteinExistence type="inferred from homology"/>